<dbReference type="SMART" id="SM00267">
    <property type="entry name" value="GGDEF"/>
    <property type="match status" value="1"/>
</dbReference>
<reference evidence="8" key="1">
    <citation type="journal article" date="2019" name="Int. J. Syst. Evol. Microbiol.">
        <title>The Global Catalogue of Microorganisms (GCM) 10K type strain sequencing project: providing services to taxonomists for standard genome sequencing and annotation.</title>
        <authorList>
            <consortium name="The Broad Institute Genomics Platform"/>
            <consortium name="The Broad Institute Genome Sequencing Center for Infectious Disease"/>
            <person name="Wu L."/>
            <person name="Ma J."/>
        </authorList>
    </citation>
    <scope>NUCLEOTIDE SEQUENCE [LARGE SCALE GENOMIC DNA]</scope>
    <source>
        <strain evidence="8">CGMCC 1.15341</strain>
    </source>
</reference>
<dbReference type="InterPro" id="IPR000014">
    <property type="entry name" value="PAS"/>
</dbReference>
<feature type="domain" description="EAL" evidence="4">
    <location>
        <begin position="582"/>
        <end position="835"/>
    </location>
</feature>
<dbReference type="InterPro" id="IPR000700">
    <property type="entry name" value="PAS-assoc_C"/>
</dbReference>
<dbReference type="CDD" id="cd01948">
    <property type="entry name" value="EAL"/>
    <property type="match status" value="1"/>
</dbReference>
<dbReference type="InterPro" id="IPR001633">
    <property type="entry name" value="EAL_dom"/>
</dbReference>
<evidence type="ECO:0000256" key="1">
    <source>
        <dbReference type="PROSITE-ProRule" id="PRU00703"/>
    </source>
</evidence>
<dbReference type="CDD" id="cd00130">
    <property type="entry name" value="PAS"/>
    <property type="match status" value="1"/>
</dbReference>
<dbReference type="Gene3D" id="3.30.70.270">
    <property type="match status" value="1"/>
</dbReference>
<dbReference type="SMART" id="SM00052">
    <property type="entry name" value="EAL"/>
    <property type="match status" value="1"/>
</dbReference>
<dbReference type="SMART" id="SM00086">
    <property type="entry name" value="PAC"/>
    <property type="match status" value="1"/>
</dbReference>
<evidence type="ECO:0000259" key="5">
    <source>
        <dbReference type="PROSITE" id="PS50887"/>
    </source>
</evidence>
<evidence type="ECO:0008006" key="9">
    <source>
        <dbReference type="Google" id="ProtNLM"/>
    </source>
</evidence>
<dbReference type="SMART" id="SM00091">
    <property type="entry name" value="PAS"/>
    <property type="match status" value="1"/>
</dbReference>
<dbReference type="RefSeq" id="WP_188748161.1">
    <property type="nucleotide sequence ID" value="NZ_BMIJ01000004.1"/>
</dbReference>
<dbReference type="Gene3D" id="3.30.450.20">
    <property type="entry name" value="PAS domain"/>
    <property type="match status" value="1"/>
</dbReference>
<evidence type="ECO:0000313" key="8">
    <source>
        <dbReference type="Proteomes" id="UP000629025"/>
    </source>
</evidence>
<keyword evidence="8" id="KW-1185">Reference proteome</keyword>
<dbReference type="Gene3D" id="3.10.580.10">
    <property type="entry name" value="CBS-domain"/>
    <property type="match status" value="2"/>
</dbReference>
<evidence type="ECO:0000259" key="6">
    <source>
        <dbReference type="PROSITE" id="PS51371"/>
    </source>
</evidence>
<evidence type="ECO:0000313" key="7">
    <source>
        <dbReference type="EMBL" id="GGB95292.1"/>
    </source>
</evidence>
<dbReference type="Gene3D" id="3.20.20.450">
    <property type="entry name" value="EAL domain"/>
    <property type="match status" value="1"/>
</dbReference>
<dbReference type="InterPro" id="IPR043128">
    <property type="entry name" value="Rev_trsase/Diguanyl_cyclase"/>
</dbReference>
<comment type="caution">
    <text evidence="7">The sequence shown here is derived from an EMBL/GenBank/DDBJ whole genome shotgun (WGS) entry which is preliminary data.</text>
</comment>
<dbReference type="SUPFAM" id="SSF141868">
    <property type="entry name" value="EAL domain-like"/>
    <property type="match status" value="1"/>
</dbReference>
<name>A0ABQ1KE87_9GAMM</name>
<dbReference type="PROSITE" id="PS50113">
    <property type="entry name" value="PAC"/>
    <property type="match status" value="1"/>
</dbReference>
<evidence type="ECO:0000259" key="3">
    <source>
        <dbReference type="PROSITE" id="PS50113"/>
    </source>
</evidence>
<dbReference type="Pfam" id="PF00990">
    <property type="entry name" value="GGDEF"/>
    <property type="match status" value="1"/>
</dbReference>
<feature type="domain" description="CBS" evidence="6">
    <location>
        <begin position="82"/>
        <end position="138"/>
    </location>
</feature>
<dbReference type="PANTHER" id="PTHR44757:SF2">
    <property type="entry name" value="BIOFILM ARCHITECTURE MAINTENANCE PROTEIN MBAA"/>
    <property type="match status" value="1"/>
</dbReference>
<dbReference type="InterPro" id="IPR029787">
    <property type="entry name" value="Nucleotide_cyclase"/>
</dbReference>
<feature type="domain" description="CBS" evidence="6">
    <location>
        <begin position="17"/>
        <end position="76"/>
    </location>
</feature>
<dbReference type="PROSITE" id="PS50887">
    <property type="entry name" value="GGDEF"/>
    <property type="match status" value="1"/>
</dbReference>
<dbReference type="NCBIfam" id="TIGR00254">
    <property type="entry name" value="GGDEF"/>
    <property type="match status" value="1"/>
</dbReference>
<protein>
    <recommendedName>
        <fullName evidence="9">Diguanylate cyclase/phosphodiesterase with PAS/PAC sensor(S)</fullName>
    </recommendedName>
</protein>
<dbReference type="SUPFAM" id="SSF55785">
    <property type="entry name" value="PYP-like sensor domain (PAS domain)"/>
    <property type="match status" value="1"/>
</dbReference>
<feature type="domain" description="CBS" evidence="6">
    <location>
        <begin position="209"/>
        <end position="265"/>
    </location>
</feature>
<dbReference type="Pfam" id="PF00571">
    <property type="entry name" value="CBS"/>
    <property type="match status" value="4"/>
</dbReference>
<dbReference type="PROSITE" id="PS50883">
    <property type="entry name" value="EAL"/>
    <property type="match status" value="1"/>
</dbReference>
<dbReference type="EMBL" id="BMIJ01000004">
    <property type="protein sequence ID" value="GGB95292.1"/>
    <property type="molecule type" value="Genomic_DNA"/>
</dbReference>
<dbReference type="InterPro" id="IPR035919">
    <property type="entry name" value="EAL_sf"/>
</dbReference>
<sequence length="845" mass="93426">MNTEVLMNHGMAVARICQTDVVCCDPGDTLEYALQLMSGHHIGSVLICDDGTPVGMLTTREAMSCCIKAGPQGRELPVADVMSTQLLIVGAETSVDEVGVELLGQQLKHAIVVDTRGKLIGIASESDIVNSQGIEHDLFLRSVSDIAPASALMLDASAQMREAIALLRSHNQSAVLIRNGDIHYILTESDVIRILASGDSLSRPLRDFTLSELVSVAADTSLYVARKIFRRHGFRHLGLEDEQGRITRLLSYTDILRSVERDYVSRLRQMLLTNSEALEQSIQNLRLIERVINASMEGVVVTDAAGAIQSVNPAFTAITGYEAHEVIGKNPKVLSSGRHDRVFYDRMWSALRQHGEWQGEIWNRTKRGDVYPEWLSITAITDAEGRVTQYAAIFHDLTEVKRSEARIQQMALFDDLTRLANRRLFQDRLEMATRYARDNVSSIAVLAIDLDMFKRINERFGQQCGDEVLKTIADRIDGALGAGDTAGRPGGDEFNLILTEITEDNLHTRIEHLSRIISMPVLVNATEVRITASIGAAVYPLDGDSAGELLSSAEAALHQSKELGQNKYSFFSQELHQKRRSRYMIAAQLHRALEKSEFSLVYQPKIRLTTGEVVGVEALIRWHNVELGTVPPDLFIPLAEDTGLINDIGDWVLQEAVAQVQQWLGQGCAVPVAINISARQFQNGSILQRIESELARSGLDSRWLSIELTETSFMDNAEQTAETLLALRERGVGVSIDDFGTGFSSLSYIRTMSLDHLKIDRSFINSITESERDRQLVKAIIAMSQALGLSVVAEGVETPEQLGLLRELGCDQAQGYLICRPKSAEAFVEWCEQYSAISFLSGGSE</sequence>
<keyword evidence="1" id="KW-0129">CBS domain</keyword>
<dbReference type="InterPro" id="IPR046342">
    <property type="entry name" value="CBS_dom_sf"/>
</dbReference>
<dbReference type="InterPro" id="IPR000644">
    <property type="entry name" value="CBS_dom"/>
</dbReference>
<dbReference type="Pfam" id="PF00563">
    <property type="entry name" value="EAL"/>
    <property type="match status" value="1"/>
</dbReference>
<feature type="domain" description="GGDEF" evidence="5">
    <location>
        <begin position="441"/>
        <end position="573"/>
    </location>
</feature>
<organism evidence="7 8">
    <name type="scientific">Marinobacterium zhoushanense</name>
    <dbReference type="NCBI Taxonomy" id="1679163"/>
    <lineage>
        <taxon>Bacteria</taxon>
        <taxon>Pseudomonadati</taxon>
        <taxon>Pseudomonadota</taxon>
        <taxon>Gammaproteobacteria</taxon>
        <taxon>Oceanospirillales</taxon>
        <taxon>Oceanospirillaceae</taxon>
        <taxon>Marinobacterium</taxon>
    </lineage>
</organism>
<dbReference type="SMART" id="SM00116">
    <property type="entry name" value="CBS"/>
    <property type="match status" value="4"/>
</dbReference>
<feature type="domain" description="PAS" evidence="2">
    <location>
        <begin position="284"/>
        <end position="330"/>
    </location>
</feature>
<feature type="domain" description="PAC" evidence="3">
    <location>
        <begin position="355"/>
        <end position="409"/>
    </location>
</feature>
<dbReference type="PROSITE" id="PS51371">
    <property type="entry name" value="CBS"/>
    <property type="match status" value="3"/>
</dbReference>
<dbReference type="InterPro" id="IPR001610">
    <property type="entry name" value="PAC"/>
</dbReference>
<dbReference type="SUPFAM" id="SSF55073">
    <property type="entry name" value="Nucleotide cyclase"/>
    <property type="match status" value="1"/>
</dbReference>
<dbReference type="CDD" id="cd01949">
    <property type="entry name" value="GGDEF"/>
    <property type="match status" value="1"/>
</dbReference>
<dbReference type="PANTHER" id="PTHR44757">
    <property type="entry name" value="DIGUANYLATE CYCLASE DGCP"/>
    <property type="match status" value="1"/>
</dbReference>
<evidence type="ECO:0000259" key="2">
    <source>
        <dbReference type="PROSITE" id="PS50112"/>
    </source>
</evidence>
<dbReference type="PROSITE" id="PS50112">
    <property type="entry name" value="PAS"/>
    <property type="match status" value="1"/>
</dbReference>
<dbReference type="InterPro" id="IPR035965">
    <property type="entry name" value="PAS-like_dom_sf"/>
</dbReference>
<dbReference type="Proteomes" id="UP000629025">
    <property type="component" value="Unassembled WGS sequence"/>
</dbReference>
<evidence type="ECO:0000259" key="4">
    <source>
        <dbReference type="PROSITE" id="PS50883"/>
    </source>
</evidence>
<gene>
    <name evidence="7" type="ORF">GCM10011352_21720</name>
</gene>
<dbReference type="InterPro" id="IPR052155">
    <property type="entry name" value="Biofilm_reg_signaling"/>
</dbReference>
<dbReference type="InterPro" id="IPR000160">
    <property type="entry name" value="GGDEF_dom"/>
</dbReference>
<proteinExistence type="predicted"/>
<dbReference type="SUPFAM" id="SSF54631">
    <property type="entry name" value="CBS-domain pair"/>
    <property type="match status" value="2"/>
</dbReference>
<dbReference type="NCBIfam" id="TIGR00229">
    <property type="entry name" value="sensory_box"/>
    <property type="match status" value="1"/>
</dbReference>
<accession>A0ABQ1KE87</accession>
<dbReference type="Pfam" id="PF13426">
    <property type="entry name" value="PAS_9"/>
    <property type="match status" value="1"/>
</dbReference>